<comment type="caution">
    <text evidence="1">The sequence shown here is derived from an EMBL/GenBank/DDBJ whole genome shotgun (WGS) entry which is preliminary data.</text>
</comment>
<protein>
    <recommendedName>
        <fullName evidence="3">HEAT repeat domain-containing protein</fullName>
    </recommendedName>
</protein>
<keyword evidence="2" id="KW-1185">Reference proteome</keyword>
<dbReference type="AlphaFoldDB" id="A0A930Y0E8"/>
<evidence type="ECO:0000313" key="2">
    <source>
        <dbReference type="Proteomes" id="UP000646211"/>
    </source>
</evidence>
<reference evidence="1" key="1">
    <citation type="submission" date="2020-11" db="EMBL/GenBank/DDBJ databases">
        <title>Genome of Flavobacterium soyangense.</title>
        <authorList>
            <person name="Liu Q."/>
            <person name="Xin Y.-H."/>
        </authorList>
    </citation>
    <scope>NUCLEOTIDE SEQUENCE</scope>
    <source>
        <strain evidence="1">CGMCC 1.13493</strain>
    </source>
</reference>
<proteinExistence type="predicted"/>
<name>A0A930Y0E8_9FLAO</name>
<gene>
    <name evidence="1" type="ORF">IR213_14965</name>
</gene>
<accession>A0A930Y0E8</accession>
<organism evidence="1 2">
    <name type="scientific">Flavobacterium soyangense</name>
    <dbReference type="NCBI Taxonomy" id="2023265"/>
    <lineage>
        <taxon>Bacteria</taxon>
        <taxon>Pseudomonadati</taxon>
        <taxon>Bacteroidota</taxon>
        <taxon>Flavobacteriia</taxon>
        <taxon>Flavobacteriales</taxon>
        <taxon>Flavobacteriaceae</taxon>
        <taxon>Flavobacterium</taxon>
    </lineage>
</organism>
<dbReference type="SUPFAM" id="SSF48431">
    <property type="entry name" value="Lipovitellin-phosvitin complex, superhelical domain"/>
    <property type="match status" value="1"/>
</dbReference>
<sequence length="220" mass="26035">MEYKIKTGYIRPYVNNHKNKFLNSNALIAMIILSDEKFELLANYQKKISQADEIKILDIIYNKKSSLPKKIEDWIDSTNNSIVKLGIKLMVRYREQLTNTQISFLLNNPDEMVRKETLLAIRYLYITESNFILINHYLKENNKRNKISLLKTFGVIGNHETINFLSPFLLKEKDLEIKFEMVNAINSIDRTFFKNFKIENKIENDIINRILLHVTNPYLN</sequence>
<evidence type="ECO:0008006" key="3">
    <source>
        <dbReference type="Google" id="ProtNLM"/>
    </source>
</evidence>
<dbReference type="RefSeq" id="WP_194313110.1">
    <property type="nucleotide sequence ID" value="NZ_JADHEC010000049.1"/>
</dbReference>
<dbReference type="Proteomes" id="UP000646211">
    <property type="component" value="Unassembled WGS sequence"/>
</dbReference>
<evidence type="ECO:0000313" key="1">
    <source>
        <dbReference type="EMBL" id="MBF2709878.1"/>
    </source>
</evidence>
<dbReference type="InterPro" id="IPR011030">
    <property type="entry name" value="Lipovitellin_superhlx_dom"/>
</dbReference>
<dbReference type="EMBL" id="JADHEC010000049">
    <property type="protein sequence ID" value="MBF2709878.1"/>
    <property type="molecule type" value="Genomic_DNA"/>
</dbReference>